<dbReference type="PRINTS" id="PR00174">
    <property type="entry name" value="LACYSMPORT"/>
</dbReference>
<evidence type="ECO:0000313" key="10">
    <source>
        <dbReference type="EMBL" id="MBO1804069.1"/>
    </source>
</evidence>
<dbReference type="NCBIfam" id="NF007077">
    <property type="entry name" value="PRK09528.1"/>
    <property type="match status" value="1"/>
</dbReference>
<keyword evidence="11" id="KW-1185">Reference proteome</keyword>
<dbReference type="EMBL" id="JAGDYL010000001">
    <property type="protein sequence ID" value="MBO1804069.1"/>
    <property type="molecule type" value="Genomic_DNA"/>
</dbReference>
<evidence type="ECO:0000256" key="4">
    <source>
        <dbReference type="ARBA" id="ARBA00022519"/>
    </source>
</evidence>
<feature type="transmembrane region" description="Helical" evidence="8">
    <location>
        <begin position="318"/>
        <end position="339"/>
    </location>
</feature>
<dbReference type="PANTHER" id="PTHR23522">
    <property type="entry name" value="BLL5896 PROTEIN"/>
    <property type="match status" value="1"/>
</dbReference>
<feature type="transmembrane region" description="Helical" evidence="8">
    <location>
        <begin position="174"/>
        <end position="191"/>
    </location>
</feature>
<feature type="transmembrane region" description="Helical" evidence="8">
    <location>
        <begin position="50"/>
        <end position="68"/>
    </location>
</feature>
<dbReference type="NCBIfam" id="TIGR00882">
    <property type="entry name" value="2A0105"/>
    <property type="match status" value="1"/>
</dbReference>
<evidence type="ECO:0000256" key="7">
    <source>
        <dbReference type="ARBA" id="ARBA00023136"/>
    </source>
</evidence>
<feature type="transmembrane region" description="Helical" evidence="8">
    <location>
        <begin position="260"/>
        <end position="281"/>
    </location>
</feature>
<accession>A0A939RY41</accession>
<dbReference type="Gene3D" id="1.20.1250.20">
    <property type="entry name" value="MFS general substrate transporter like domains"/>
    <property type="match status" value="2"/>
</dbReference>
<dbReference type="InterPro" id="IPR020846">
    <property type="entry name" value="MFS_dom"/>
</dbReference>
<dbReference type="PANTHER" id="PTHR23522:SF10">
    <property type="entry name" value="3-PHENYLPROPIONIC ACID TRANSPORTER-RELATED"/>
    <property type="match status" value="1"/>
</dbReference>
<dbReference type="GO" id="GO:0030395">
    <property type="term" value="F:lactose binding"/>
    <property type="evidence" value="ECO:0007669"/>
    <property type="project" value="TreeGrafter"/>
</dbReference>
<keyword evidence="4" id="KW-0997">Cell inner membrane</keyword>
<evidence type="ECO:0000256" key="6">
    <source>
        <dbReference type="ARBA" id="ARBA00022989"/>
    </source>
</evidence>
<dbReference type="GO" id="GO:0005886">
    <property type="term" value="C:plasma membrane"/>
    <property type="evidence" value="ECO:0007669"/>
    <property type="project" value="UniProtKB-SubCell"/>
</dbReference>
<feature type="domain" description="Major facilitator superfamily (MFS) profile" evidence="9">
    <location>
        <begin position="12"/>
        <end position="406"/>
    </location>
</feature>
<evidence type="ECO:0000256" key="8">
    <source>
        <dbReference type="SAM" id="Phobius"/>
    </source>
</evidence>
<sequence length="432" mass="47922">MAISARLFKNGAYLQSSTTLFIFFASWGIWWSFFSTWLDKSLGLNGGQIGTIYSVNSLTTIAVLLFYGMAQDRLVLKRHLVILASAVMACLAPFAIFVYEPMLVSNFPLGVLLGAIYLPFGYTAAVGLLEAFSERLSRTYGFAYGQARGWGSLGYAVAALFTGFIFTVNPHINFYLGSLFGVVCLLVQIFWKTDKVPLAPGHSDHPHAPSLREIFSVLKLKHLWIVIGFVIFSWTFYNLYDNQMFPNFYRELFVNEDTGLHTYGILNSGQVFLEGFCMMLVPILMRRVGVRNILMLGVSVMCLRILGSAVFTDPVIVSVIKMFHAIEVPLFVLGIFRYLTLHFPAALSATLYMVGFEISAQLGSALFSTPFGYIRDALGFQPTFLIIAGVVACAGVWAFFALKKDDEDVQGDPFIRASRSGVTGVIKTVQQP</sequence>
<name>A0A939RY41_9MICO</name>
<dbReference type="InterPro" id="IPR036259">
    <property type="entry name" value="MFS_trans_sf"/>
</dbReference>
<feature type="transmembrane region" description="Helical" evidence="8">
    <location>
        <begin position="12"/>
        <end position="30"/>
    </location>
</feature>
<dbReference type="Proteomes" id="UP000664398">
    <property type="component" value="Unassembled WGS sequence"/>
</dbReference>
<feature type="transmembrane region" description="Helical" evidence="8">
    <location>
        <begin position="351"/>
        <end position="374"/>
    </location>
</feature>
<evidence type="ECO:0000256" key="5">
    <source>
        <dbReference type="ARBA" id="ARBA00022692"/>
    </source>
</evidence>
<dbReference type="SUPFAM" id="SSF103473">
    <property type="entry name" value="MFS general substrate transporter"/>
    <property type="match status" value="1"/>
</dbReference>
<organism evidence="10 11">
    <name type="scientific">Leucobacter ruminantium</name>
    <dbReference type="NCBI Taxonomy" id="1289170"/>
    <lineage>
        <taxon>Bacteria</taxon>
        <taxon>Bacillati</taxon>
        <taxon>Actinomycetota</taxon>
        <taxon>Actinomycetes</taxon>
        <taxon>Micrococcales</taxon>
        <taxon>Microbacteriaceae</taxon>
        <taxon>Leucobacter</taxon>
    </lineage>
</organism>
<evidence type="ECO:0000259" key="9">
    <source>
        <dbReference type="PROSITE" id="PS50850"/>
    </source>
</evidence>
<feature type="transmembrane region" description="Helical" evidence="8">
    <location>
        <begin position="293"/>
        <end position="312"/>
    </location>
</feature>
<comment type="caution">
    <text evidence="10">The sequence shown here is derived from an EMBL/GenBank/DDBJ whole genome shotgun (WGS) entry which is preliminary data.</text>
</comment>
<evidence type="ECO:0000313" key="11">
    <source>
        <dbReference type="Proteomes" id="UP000664398"/>
    </source>
</evidence>
<gene>
    <name evidence="10" type="ORF">J4H91_01890</name>
</gene>
<evidence type="ECO:0000256" key="3">
    <source>
        <dbReference type="ARBA" id="ARBA00022475"/>
    </source>
</evidence>
<feature type="transmembrane region" description="Helical" evidence="8">
    <location>
        <begin position="80"/>
        <end position="99"/>
    </location>
</feature>
<feature type="transmembrane region" description="Helical" evidence="8">
    <location>
        <begin position="222"/>
        <end position="240"/>
    </location>
</feature>
<dbReference type="InterPro" id="IPR000576">
    <property type="entry name" value="LacY/RafB_perm_fam"/>
</dbReference>
<feature type="transmembrane region" description="Helical" evidence="8">
    <location>
        <begin position="380"/>
        <end position="402"/>
    </location>
</feature>
<dbReference type="RefSeq" id="WP_208044538.1">
    <property type="nucleotide sequence ID" value="NZ_JAGDYL010000001.1"/>
</dbReference>
<evidence type="ECO:0000256" key="2">
    <source>
        <dbReference type="ARBA" id="ARBA00022448"/>
    </source>
</evidence>
<feature type="transmembrane region" description="Helical" evidence="8">
    <location>
        <begin position="150"/>
        <end position="168"/>
    </location>
</feature>
<dbReference type="AlphaFoldDB" id="A0A939RY41"/>
<keyword evidence="3" id="KW-1003">Cell membrane</keyword>
<keyword evidence="5 8" id="KW-0812">Transmembrane</keyword>
<dbReference type="Pfam" id="PF01306">
    <property type="entry name" value="LacY_symp"/>
    <property type="match status" value="1"/>
</dbReference>
<keyword evidence="2" id="KW-0813">Transport</keyword>
<protein>
    <submittedName>
        <fullName evidence="10">Oligosaccharide MFS transporter</fullName>
    </submittedName>
</protein>
<comment type="subcellular location">
    <subcellularLocation>
        <location evidence="1">Cell inner membrane</location>
        <topology evidence="1">Multi-pass membrane protein</topology>
    </subcellularLocation>
</comment>
<dbReference type="GO" id="GO:0015528">
    <property type="term" value="F:lactose:proton symporter activity"/>
    <property type="evidence" value="ECO:0007669"/>
    <property type="project" value="TreeGrafter"/>
</dbReference>
<keyword evidence="6 8" id="KW-1133">Transmembrane helix</keyword>
<keyword evidence="7 8" id="KW-0472">Membrane</keyword>
<reference evidence="10" key="1">
    <citation type="submission" date="2021-03" db="EMBL/GenBank/DDBJ databases">
        <title>Leucobacter chromiisoli sp. nov., isolated from chromium-containing soil of chemical plant.</title>
        <authorList>
            <person name="Xu Z."/>
        </authorList>
    </citation>
    <scope>NUCLEOTIDE SEQUENCE</scope>
    <source>
        <strain evidence="10">A2</strain>
    </source>
</reference>
<proteinExistence type="predicted"/>
<dbReference type="PROSITE" id="PS50850">
    <property type="entry name" value="MFS"/>
    <property type="match status" value="1"/>
</dbReference>
<evidence type="ECO:0000256" key="1">
    <source>
        <dbReference type="ARBA" id="ARBA00004429"/>
    </source>
</evidence>
<feature type="transmembrane region" description="Helical" evidence="8">
    <location>
        <begin position="111"/>
        <end position="129"/>
    </location>
</feature>